<dbReference type="RefSeq" id="WP_254102178.1">
    <property type="nucleotide sequence ID" value="NZ_JANATA010000026.1"/>
</dbReference>
<dbReference type="Pfam" id="PF04102">
    <property type="entry name" value="SlyX"/>
    <property type="match status" value="1"/>
</dbReference>
<dbReference type="EMBL" id="JANATA010000026">
    <property type="protein sequence ID" value="MCP3429613.1"/>
    <property type="molecule type" value="Genomic_DNA"/>
</dbReference>
<dbReference type="Proteomes" id="UP001165413">
    <property type="component" value="Unassembled WGS sequence"/>
</dbReference>
<keyword evidence="4" id="KW-1185">Reference proteome</keyword>
<sequence>MTENLWSQDPSSLIAQLQKTIETLENQVVDLETKVAFQDDTIEQLNEALSNQQLTMDQLSFKVDHMMDKMKSIEPSNIAKPEEETPPPHY</sequence>
<dbReference type="PANTHER" id="PTHR36508:SF1">
    <property type="entry name" value="PROTEIN SLYX"/>
    <property type="match status" value="1"/>
</dbReference>
<dbReference type="AlphaFoldDB" id="A0AA41X509"/>
<organism evidence="3 4">
    <name type="scientific">Opacimonas viscosa</name>
    <dbReference type="NCBI Taxonomy" id="2961944"/>
    <lineage>
        <taxon>Bacteria</taxon>
        <taxon>Pseudomonadati</taxon>
        <taxon>Pseudomonadota</taxon>
        <taxon>Gammaproteobacteria</taxon>
        <taxon>Alteromonadales</taxon>
        <taxon>Alteromonadaceae</taxon>
        <taxon>Opacimonas</taxon>
    </lineage>
</organism>
<evidence type="ECO:0000256" key="1">
    <source>
        <dbReference type="HAMAP-Rule" id="MF_00715"/>
    </source>
</evidence>
<proteinExistence type="inferred from homology"/>
<gene>
    <name evidence="1" type="primary">slyX</name>
    <name evidence="3" type="ORF">NLF92_11730</name>
</gene>
<dbReference type="InterPro" id="IPR007236">
    <property type="entry name" value="SlyX"/>
</dbReference>
<feature type="coiled-coil region" evidence="2">
    <location>
        <begin position="14"/>
        <end position="62"/>
    </location>
</feature>
<name>A0AA41X509_9ALTE</name>
<keyword evidence="2" id="KW-0175">Coiled coil</keyword>
<reference evidence="3" key="1">
    <citation type="submission" date="2022-07" db="EMBL/GenBank/DDBJ databases">
        <title>Characterization of the Novel Bacterium Alteromonas immobilis LMIT006 and Alteromonas gregis LMIT007.</title>
        <authorList>
            <person name="Lin X."/>
        </authorList>
    </citation>
    <scope>NUCLEOTIDE SEQUENCE</scope>
    <source>
        <strain evidence="3">LMIT007</strain>
    </source>
</reference>
<dbReference type="SUPFAM" id="SSF90257">
    <property type="entry name" value="Myosin rod fragments"/>
    <property type="match status" value="1"/>
</dbReference>
<accession>A0AA41X509</accession>
<dbReference type="HAMAP" id="MF_00715">
    <property type="entry name" value="SlyX"/>
    <property type="match status" value="1"/>
</dbReference>
<comment type="similarity">
    <text evidence="1">Belongs to the SlyX family.</text>
</comment>
<protein>
    <recommendedName>
        <fullName evidence="1">Protein SlyX homolog</fullName>
    </recommendedName>
</protein>
<comment type="caution">
    <text evidence="3">The sequence shown here is derived from an EMBL/GenBank/DDBJ whole genome shotgun (WGS) entry which is preliminary data.</text>
</comment>
<dbReference type="PANTHER" id="PTHR36508">
    <property type="entry name" value="PROTEIN SLYX"/>
    <property type="match status" value="1"/>
</dbReference>
<evidence type="ECO:0000256" key="2">
    <source>
        <dbReference type="SAM" id="Coils"/>
    </source>
</evidence>
<evidence type="ECO:0000313" key="4">
    <source>
        <dbReference type="Proteomes" id="UP001165413"/>
    </source>
</evidence>
<dbReference type="Gene3D" id="1.20.5.300">
    <property type="match status" value="1"/>
</dbReference>
<evidence type="ECO:0000313" key="3">
    <source>
        <dbReference type="EMBL" id="MCP3429613.1"/>
    </source>
</evidence>